<evidence type="ECO:0000313" key="4">
    <source>
        <dbReference type="Proteomes" id="UP000494363"/>
    </source>
</evidence>
<keyword evidence="4" id="KW-1185">Reference proteome</keyword>
<evidence type="ECO:0000256" key="2">
    <source>
        <dbReference type="SAM" id="SignalP"/>
    </source>
</evidence>
<evidence type="ECO:0008006" key="5">
    <source>
        <dbReference type="Google" id="ProtNLM"/>
    </source>
</evidence>
<sequence length="84" mass="9023">MNKAFFNTSLITLLTMLCNIPAYAYSCKGVSCSTEKDDGDAAAMASEVSITKSSQRGHATSKIRHPGKAEKARGSSSTNVWDYN</sequence>
<feature type="compositionally biased region" description="Polar residues" evidence="1">
    <location>
        <begin position="74"/>
        <end position="84"/>
    </location>
</feature>
<dbReference type="AlphaFoldDB" id="A0A6J5CY96"/>
<accession>A0A6J5CY96</accession>
<dbReference type="Proteomes" id="UP000494363">
    <property type="component" value="Unassembled WGS sequence"/>
</dbReference>
<proteinExistence type="predicted"/>
<dbReference type="EMBL" id="CADIKH010000001">
    <property type="protein sequence ID" value="CAB3745825.1"/>
    <property type="molecule type" value="Genomic_DNA"/>
</dbReference>
<feature type="signal peptide" evidence="2">
    <location>
        <begin position="1"/>
        <end position="24"/>
    </location>
</feature>
<gene>
    <name evidence="3" type="ORF">LMG29542_00053</name>
</gene>
<organism evidence="3 4">
    <name type="scientific">Paraburkholderia humisilvae</name>
    <dbReference type="NCBI Taxonomy" id="627669"/>
    <lineage>
        <taxon>Bacteria</taxon>
        <taxon>Pseudomonadati</taxon>
        <taxon>Pseudomonadota</taxon>
        <taxon>Betaproteobacteria</taxon>
        <taxon>Burkholderiales</taxon>
        <taxon>Burkholderiaceae</taxon>
        <taxon>Paraburkholderia</taxon>
    </lineage>
</organism>
<keyword evidence="2" id="KW-0732">Signal</keyword>
<dbReference type="RefSeq" id="WP_175224030.1">
    <property type="nucleotide sequence ID" value="NZ_CADIKH010000001.1"/>
</dbReference>
<feature type="chain" id="PRO_5026648014" description="Lipoprotein" evidence="2">
    <location>
        <begin position="25"/>
        <end position="84"/>
    </location>
</feature>
<evidence type="ECO:0000256" key="1">
    <source>
        <dbReference type="SAM" id="MobiDB-lite"/>
    </source>
</evidence>
<feature type="region of interest" description="Disordered" evidence="1">
    <location>
        <begin position="44"/>
        <end position="84"/>
    </location>
</feature>
<reference evidence="3 4" key="1">
    <citation type="submission" date="2020-04" db="EMBL/GenBank/DDBJ databases">
        <authorList>
            <person name="De Canck E."/>
        </authorList>
    </citation>
    <scope>NUCLEOTIDE SEQUENCE [LARGE SCALE GENOMIC DNA]</scope>
    <source>
        <strain evidence="3 4">LMG 29542</strain>
    </source>
</reference>
<feature type="compositionally biased region" description="Polar residues" evidence="1">
    <location>
        <begin position="48"/>
        <end position="58"/>
    </location>
</feature>
<protein>
    <recommendedName>
        <fullName evidence="5">Lipoprotein</fullName>
    </recommendedName>
</protein>
<name>A0A6J5CY96_9BURK</name>
<evidence type="ECO:0000313" key="3">
    <source>
        <dbReference type="EMBL" id="CAB3745825.1"/>
    </source>
</evidence>